<name>A0A0G4EMX4_VITBC</name>
<evidence type="ECO:0000313" key="3">
    <source>
        <dbReference type="EMBL" id="CEL99177.1"/>
    </source>
</evidence>
<feature type="transmembrane region" description="Helical" evidence="2">
    <location>
        <begin position="297"/>
        <end position="317"/>
    </location>
</feature>
<dbReference type="PhylomeDB" id="A0A0G4EMX4"/>
<evidence type="ECO:0000313" key="4">
    <source>
        <dbReference type="Proteomes" id="UP000041254"/>
    </source>
</evidence>
<dbReference type="AlphaFoldDB" id="A0A0G4EMX4"/>
<keyword evidence="2" id="KW-1133">Transmembrane helix</keyword>
<feature type="transmembrane region" description="Helical" evidence="2">
    <location>
        <begin position="195"/>
        <end position="214"/>
    </location>
</feature>
<feature type="transmembrane region" description="Helical" evidence="2">
    <location>
        <begin position="153"/>
        <end position="175"/>
    </location>
</feature>
<feature type="transmembrane region" description="Helical" evidence="2">
    <location>
        <begin position="329"/>
        <end position="353"/>
    </location>
</feature>
<dbReference type="Pfam" id="PF13593">
    <property type="entry name" value="SBF_like"/>
    <property type="match status" value="1"/>
</dbReference>
<feature type="transmembrane region" description="Helical" evidence="2">
    <location>
        <begin position="234"/>
        <end position="251"/>
    </location>
</feature>
<keyword evidence="4" id="KW-1185">Reference proteome</keyword>
<feature type="transmembrane region" description="Helical" evidence="2">
    <location>
        <begin position="263"/>
        <end position="285"/>
    </location>
</feature>
<proteinExistence type="predicted"/>
<feature type="transmembrane region" description="Helical" evidence="2">
    <location>
        <begin position="20"/>
        <end position="41"/>
    </location>
</feature>
<gene>
    <name evidence="3" type="ORF">Vbra_2885</name>
</gene>
<evidence type="ECO:0000256" key="1">
    <source>
        <dbReference type="SAM" id="MobiDB-lite"/>
    </source>
</evidence>
<keyword evidence="2" id="KW-0472">Membrane</keyword>
<reference evidence="3 4" key="1">
    <citation type="submission" date="2014-11" db="EMBL/GenBank/DDBJ databases">
        <authorList>
            <person name="Zhu J."/>
            <person name="Qi W."/>
            <person name="Song R."/>
        </authorList>
    </citation>
    <scope>NUCLEOTIDE SEQUENCE [LARGE SCALE GENOMIC DNA]</scope>
</reference>
<protein>
    <submittedName>
        <fullName evidence="3">Uncharacterized protein</fullName>
    </submittedName>
</protein>
<feature type="region of interest" description="Disordered" evidence="1">
    <location>
        <begin position="364"/>
        <end position="388"/>
    </location>
</feature>
<dbReference type="InParanoid" id="A0A0G4EMX4"/>
<feature type="transmembrane region" description="Helical" evidence="2">
    <location>
        <begin position="92"/>
        <end position="115"/>
    </location>
</feature>
<dbReference type="PANTHER" id="PTHR18640">
    <property type="entry name" value="SOLUTE CARRIER FAMILY 10 MEMBER 7"/>
    <property type="match status" value="1"/>
</dbReference>
<organism evidence="3 4">
    <name type="scientific">Vitrella brassicaformis (strain CCMP3155)</name>
    <dbReference type="NCBI Taxonomy" id="1169540"/>
    <lineage>
        <taxon>Eukaryota</taxon>
        <taxon>Sar</taxon>
        <taxon>Alveolata</taxon>
        <taxon>Colpodellida</taxon>
        <taxon>Vitrellaceae</taxon>
        <taxon>Vitrella</taxon>
    </lineage>
</organism>
<dbReference type="Gene3D" id="1.20.1530.20">
    <property type="match status" value="1"/>
</dbReference>
<feature type="transmembrane region" description="Helical" evidence="2">
    <location>
        <begin position="121"/>
        <end position="141"/>
    </location>
</feature>
<accession>A0A0G4EMX4</accession>
<dbReference type="EMBL" id="CDMY01000275">
    <property type="protein sequence ID" value="CEL99177.1"/>
    <property type="molecule type" value="Genomic_DNA"/>
</dbReference>
<dbReference type="PANTHER" id="PTHR18640:SF10">
    <property type="entry name" value="SODIUM_METABOLITE COTRANSPORTER BASS4, CHLOROPLASTIC-RELATED"/>
    <property type="match status" value="1"/>
</dbReference>
<dbReference type="OMA" id="RYVFKQL"/>
<evidence type="ECO:0000256" key="2">
    <source>
        <dbReference type="SAM" id="Phobius"/>
    </source>
</evidence>
<sequence length="415" mass="44751">MTESGEQQQHSTLVRFGWKILNFCDAHFLPLGLVVFVVFGALVPLPGKWLSGVDSPVPKGLVSQLCVCIIFLLSGLKLQFSEVKEGLRCWRGAVYGTLSILLLTPLAGFGLVFVPLEPPDLSLGLALFALMPMTLTSGVILTKQAEGNTPLALLFTVATNFIAIFTLPATVPLLVDTLQQQGQHGSSKKDINVSINGTQMLLNLTYSILIPLIVGKLLSLWRPVSAFANGHSRLMKHASAFFLIVIVWMSVSKAVEQISTLHVEMVVATAALGVGLHLAYLALNASFSIILRLPTPIMKAVVVCASQKTLPVCVTVIEFLPTELGSRGIMVIGAILGHFTQILIDAFLASWWAQRGRRLSNSEEKDLTGVSDSVGTDHPALRAGDLTDGTTDYRRMAREDAPGQKTQLDVTANTV</sequence>
<dbReference type="InterPro" id="IPR038770">
    <property type="entry name" value="Na+/solute_symporter_sf"/>
</dbReference>
<keyword evidence="2" id="KW-0812">Transmembrane</keyword>
<dbReference type="OrthoDB" id="188035at2759"/>
<feature type="transmembrane region" description="Helical" evidence="2">
    <location>
        <begin position="61"/>
        <end position="80"/>
    </location>
</feature>
<dbReference type="Proteomes" id="UP000041254">
    <property type="component" value="Unassembled WGS sequence"/>
</dbReference>
<dbReference type="InterPro" id="IPR016833">
    <property type="entry name" value="Put_Na-Bile_cotransptr"/>
</dbReference>
<dbReference type="VEuPathDB" id="CryptoDB:Vbra_2885"/>